<dbReference type="GO" id="GO:0016779">
    <property type="term" value="F:nucleotidyltransferase activity"/>
    <property type="evidence" value="ECO:0007669"/>
    <property type="project" value="UniProtKB-KW"/>
</dbReference>
<evidence type="ECO:0000256" key="13">
    <source>
        <dbReference type="SAM" id="MobiDB-lite"/>
    </source>
</evidence>
<keyword evidence="4 12" id="KW-0808">Transferase</keyword>
<feature type="domain" description="CBS" evidence="14">
    <location>
        <begin position="315"/>
        <end position="370"/>
    </location>
</feature>
<dbReference type="SUPFAM" id="SSF54631">
    <property type="entry name" value="CBS-domain pair"/>
    <property type="match status" value="1"/>
</dbReference>
<dbReference type="PROSITE" id="PS51371">
    <property type="entry name" value="CBS"/>
    <property type="match status" value="2"/>
</dbReference>
<dbReference type="AlphaFoldDB" id="A0A7C4EWZ9"/>
<sequence>MEVITTHLNADFDAFASMVAAKKLYPDAAVCFPGSQGKNVRDFFIESTLYILSIERAKDIDLDKITRLILVDTRQKSRIGRFASVAEAGKAEIHIYDHHPASEDDVKGGVEIIEEIGATVSILIREIKKRGIELNAEEATVLALGIYEDTGSFTFPSTTSADMEAAAWLLSKGANLNIISNMMTADLNKDQIEVLHQLIHEAETLNIGGIEIVVTTATAENYVGDLALLVHKFKDMENIDALFALVRMEDRVHLIGRSAIVEVNAGDIAAEFGGGGHAQAASATIRDMTIHTAHEKLLNLLHERVQPKRTAGEIMSHPVIALEPHQTIGEAAVFLSRYQVSSLPVAGSEGILGILHRTAVDKAVHHGLDQHPVTDYMNPGAPTVTPDTPIEQVVRLTVEGRQRLVPVVDDGRLVGVISRSDLLGHLKLPQGSDSSTPDEFPAGRPRTKSVRRLLEERLPRDVLNVLKNAGDIAEQRQESVYLVGGTVRDLLLRDSNLDIDLVVEGEGIPFARALAEQFPGCRVRSHEKFGTAVVLFPDGFKIDIATARLEYYERPGALPTVETSSIKRDLYRRDFTMNTLAVCLNPSRFGQVLDFFGGSRDIKEKVIRVLHNLAFVEDPTRILRAIRFSSRFGFVISKHTATLIKGALKMQVFANVEGKRIANELIHILEERSPSSCLSVMASYGVLPAIHPALSFDERARALFESAAGVLSWWKYLFKKDKVDAWRVYFLALTDALSHEEYASVLERLAFPIGARQKALVERSEMRMALTFFASNHVVRPSVVVHVLKPLSLEALLFMMAKTTRDTTRKWIADYISSLRYVKPALRGNDLKAMGFEPGPVFTSILNRLRDARLDGEVASAEDERNLIRRTYPAGAE</sequence>
<evidence type="ECO:0000256" key="8">
    <source>
        <dbReference type="ARBA" id="ARBA00022741"/>
    </source>
</evidence>
<dbReference type="Gene3D" id="3.10.310.30">
    <property type="match status" value="1"/>
</dbReference>
<dbReference type="Pfam" id="PF01368">
    <property type="entry name" value="DHH"/>
    <property type="match status" value="1"/>
</dbReference>
<keyword evidence="3" id="KW-0820">tRNA-binding</keyword>
<evidence type="ECO:0000256" key="3">
    <source>
        <dbReference type="ARBA" id="ARBA00022555"/>
    </source>
</evidence>
<evidence type="ECO:0000256" key="4">
    <source>
        <dbReference type="ARBA" id="ARBA00022679"/>
    </source>
</evidence>
<dbReference type="InterPro" id="IPR002646">
    <property type="entry name" value="PolA_pol_head_dom"/>
</dbReference>
<dbReference type="EMBL" id="DTGT01000194">
    <property type="protein sequence ID" value="HGH60897.1"/>
    <property type="molecule type" value="Genomic_DNA"/>
</dbReference>
<evidence type="ECO:0000256" key="10">
    <source>
        <dbReference type="ARBA" id="ARBA00022884"/>
    </source>
</evidence>
<comment type="cofactor">
    <cofactor evidence="1">
        <name>Mg(2+)</name>
        <dbReference type="ChEBI" id="CHEBI:18420"/>
    </cofactor>
</comment>
<evidence type="ECO:0000256" key="2">
    <source>
        <dbReference type="ARBA" id="ARBA00007265"/>
    </source>
</evidence>
<dbReference type="Pfam" id="PF02272">
    <property type="entry name" value="DHHA1"/>
    <property type="match status" value="1"/>
</dbReference>
<dbReference type="Pfam" id="PF01743">
    <property type="entry name" value="PolyA_pol"/>
    <property type="match status" value="1"/>
</dbReference>
<keyword evidence="5" id="KW-0819">tRNA processing</keyword>
<evidence type="ECO:0000256" key="11">
    <source>
        <dbReference type="PROSITE-ProRule" id="PRU00703"/>
    </source>
</evidence>
<dbReference type="SMART" id="SM00116">
    <property type="entry name" value="CBS"/>
    <property type="match status" value="2"/>
</dbReference>
<dbReference type="Gene3D" id="1.10.3090.10">
    <property type="entry name" value="cca-adding enzyme, domain 2"/>
    <property type="match status" value="1"/>
</dbReference>
<evidence type="ECO:0000313" key="15">
    <source>
        <dbReference type="EMBL" id="HGH60897.1"/>
    </source>
</evidence>
<dbReference type="SUPFAM" id="SSF81891">
    <property type="entry name" value="Poly A polymerase C-terminal region-like"/>
    <property type="match status" value="1"/>
</dbReference>
<organism evidence="15">
    <name type="scientific">Desulfomonile tiedjei</name>
    <dbReference type="NCBI Taxonomy" id="2358"/>
    <lineage>
        <taxon>Bacteria</taxon>
        <taxon>Pseudomonadati</taxon>
        <taxon>Thermodesulfobacteriota</taxon>
        <taxon>Desulfomonilia</taxon>
        <taxon>Desulfomonilales</taxon>
        <taxon>Desulfomonilaceae</taxon>
        <taxon>Desulfomonile</taxon>
    </lineage>
</organism>
<dbReference type="Gene3D" id="3.30.460.10">
    <property type="entry name" value="Beta Polymerase, domain 2"/>
    <property type="match status" value="1"/>
</dbReference>
<keyword evidence="11" id="KW-0129">CBS domain</keyword>
<dbReference type="InterPro" id="IPR052390">
    <property type="entry name" value="tRNA_nt/polyA_polymerase"/>
</dbReference>
<evidence type="ECO:0000256" key="7">
    <source>
        <dbReference type="ARBA" id="ARBA00022723"/>
    </source>
</evidence>
<dbReference type="GO" id="GO:0046872">
    <property type="term" value="F:metal ion binding"/>
    <property type="evidence" value="ECO:0007669"/>
    <property type="project" value="UniProtKB-KW"/>
</dbReference>
<dbReference type="SUPFAM" id="SSF81301">
    <property type="entry name" value="Nucleotidyltransferase"/>
    <property type="match status" value="1"/>
</dbReference>
<name>A0A7C4EWZ9_9BACT</name>
<keyword evidence="10 12" id="KW-0694">RNA-binding</keyword>
<dbReference type="Gene3D" id="3.10.580.10">
    <property type="entry name" value="CBS-domain"/>
    <property type="match status" value="1"/>
</dbReference>
<evidence type="ECO:0000259" key="14">
    <source>
        <dbReference type="PROSITE" id="PS51371"/>
    </source>
</evidence>
<keyword evidence="9" id="KW-0460">Magnesium</keyword>
<evidence type="ECO:0000256" key="9">
    <source>
        <dbReference type="ARBA" id="ARBA00022842"/>
    </source>
</evidence>
<feature type="domain" description="CBS" evidence="14">
    <location>
        <begin position="377"/>
        <end position="434"/>
    </location>
</feature>
<evidence type="ECO:0000256" key="12">
    <source>
        <dbReference type="RuleBase" id="RU003953"/>
    </source>
</evidence>
<dbReference type="SUPFAM" id="SSF64182">
    <property type="entry name" value="DHH phosphoesterases"/>
    <property type="match status" value="1"/>
</dbReference>
<dbReference type="CDD" id="cd05398">
    <property type="entry name" value="NT_ClassII-CCAase"/>
    <property type="match status" value="1"/>
</dbReference>
<dbReference type="GO" id="GO:0000049">
    <property type="term" value="F:tRNA binding"/>
    <property type="evidence" value="ECO:0007669"/>
    <property type="project" value="UniProtKB-KW"/>
</dbReference>
<dbReference type="GO" id="GO:0008033">
    <property type="term" value="P:tRNA processing"/>
    <property type="evidence" value="ECO:0007669"/>
    <property type="project" value="UniProtKB-KW"/>
</dbReference>
<reference evidence="15" key="1">
    <citation type="journal article" date="2020" name="mSystems">
        <title>Genome- and Community-Level Interaction Insights into Carbon Utilization and Element Cycling Functions of Hydrothermarchaeota in Hydrothermal Sediment.</title>
        <authorList>
            <person name="Zhou Z."/>
            <person name="Liu Y."/>
            <person name="Xu W."/>
            <person name="Pan J."/>
            <person name="Luo Z.H."/>
            <person name="Li M."/>
        </authorList>
    </citation>
    <scope>NUCLEOTIDE SEQUENCE [LARGE SCALE GENOMIC DNA]</scope>
    <source>
        <strain evidence="15">SpSt-769</strain>
    </source>
</reference>
<dbReference type="PANTHER" id="PTHR47788:SF1">
    <property type="entry name" value="A-ADDING TRNA NUCLEOTIDYLTRANSFERASE"/>
    <property type="match status" value="1"/>
</dbReference>
<dbReference type="PANTHER" id="PTHR47788">
    <property type="entry name" value="POLYA POLYMERASE"/>
    <property type="match status" value="1"/>
</dbReference>
<dbReference type="InterPro" id="IPR000644">
    <property type="entry name" value="CBS_dom"/>
</dbReference>
<gene>
    <name evidence="15" type="ORF">ENV54_06325</name>
</gene>
<keyword evidence="8" id="KW-0547">Nucleotide-binding</keyword>
<protein>
    <submittedName>
        <fullName evidence="15">CBS domain-containing protein</fullName>
    </submittedName>
</protein>
<evidence type="ECO:0000256" key="1">
    <source>
        <dbReference type="ARBA" id="ARBA00001946"/>
    </source>
</evidence>
<evidence type="ECO:0000256" key="5">
    <source>
        <dbReference type="ARBA" id="ARBA00022694"/>
    </source>
</evidence>
<dbReference type="InterPro" id="IPR043519">
    <property type="entry name" value="NT_sf"/>
</dbReference>
<dbReference type="InterPro" id="IPR003156">
    <property type="entry name" value="DHHA1_dom"/>
</dbReference>
<dbReference type="InterPro" id="IPR046342">
    <property type="entry name" value="CBS_dom_sf"/>
</dbReference>
<evidence type="ECO:0000256" key="6">
    <source>
        <dbReference type="ARBA" id="ARBA00022695"/>
    </source>
</evidence>
<proteinExistence type="inferred from homology"/>
<dbReference type="InterPro" id="IPR001667">
    <property type="entry name" value="DDH_dom"/>
</dbReference>
<keyword evidence="6" id="KW-0548">Nucleotidyltransferase</keyword>
<accession>A0A7C4EWZ9</accession>
<dbReference type="Gene3D" id="3.90.1640.10">
    <property type="entry name" value="inorganic pyrophosphatase (n-terminal core)"/>
    <property type="match status" value="1"/>
</dbReference>
<feature type="region of interest" description="Disordered" evidence="13">
    <location>
        <begin position="427"/>
        <end position="446"/>
    </location>
</feature>
<comment type="similarity">
    <text evidence="2 12">Belongs to the tRNA nucleotidyltransferase/poly(A) polymerase family.</text>
</comment>
<keyword evidence="7" id="KW-0479">Metal-binding</keyword>
<dbReference type="GO" id="GO:0000166">
    <property type="term" value="F:nucleotide binding"/>
    <property type="evidence" value="ECO:0007669"/>
    <property type="project" value="UniProtKB-KW"/>
</dbReference>
<comment type="caution">
    <text evidence="15">The sequence shown here is derived from an EMBL/GenBank/DDBJ whole genome shotgun (WGS) entry which is preliminary data.</text>
</comment>
<dbReference type="InterPro" id="IPR038763">
    <property type="entry name" value="DHH_sf"/>
</dbReference>
<dbReference type="Pfam" id="PF00571">
    <property type="entry name" value="CBS"/>
    <property type="match status" value="2"/>
</dbReference>